<gene>
    <name evidence="3" type="ORF">AVEN_26163_1</name>
</gene>
<dbReference type="PANTHER" id="PTHR24252">
    <property type="entry name" value="ACROSIN-RELATED"/>
    <property type="match status" value="1"/>
</dbReference>
<reference evidence="3 4" key="1">
    <citation type="journal article" date="2019" name="Sci. Rep.">
        <title>Orb-weaving spider Araneus ventricosus genome elucidates the spidroin gene catalogue.</title>
        <authorList>
            <person name="Kono N."/>
            <person name="Nakamura H."/>
            <person name="Ohtoshi R."/>
            <person name="Moran D.A.P."/>
            <person name="Shinohara A."/>
            <person name="Yoshida Y."/>
            <person name="Fujiwara M."/>
            <person name="Mori M."/>
            <person name="Tomita M."/>
            <person name="Arakawa K."/>
        </authorList>
    </citation>
    <scope>NUCLEOTIDE SEQUENCE [LARGE SCALE GENOMIC DNA]</scope>
</reference>
<dbReference type="InterPro" id="IPR009003">
    <property type="entry name" value="Peptidase_S1_PA"/>
</dbReference>
<dbReference type="PANTHER" id="PTHR24252:SF7">
    <property type="entry name" value="HYALIN"/>
    <property type="match status" value="1"/>
</dbReference>
<comment type="caution">
    <text evidence="3">The sequence shown here is derived from an EMBL/GenBank/DDBJ whole genome shotgun (WGS) entry which is preliminary data.</text>
</comment>
<dbReference type="InterPro" id="IPR043504">
    <property type="entry name" value="Peptidase_S1_PA_chymotrypsin"/>
</dbReference>
<accession>A0A4Y2EQP7</accession>
<evidence type="ECO:0000259" key="2">
    <source>
        <dbReference type="PROSITE" id="PS50240"/>
    </source>
</evidence>
<evidence type="ECO:0000256" key="1">
    <source>
        <dbReference type="ARBA" id="ARBA00023157"/>
    </source>
</evidence>
<dbReference type="Proteomes" id="UP000499080">
    <property type="component" value="Unassembled WGS sequence"/>
</dbReference>
<protein>
    <recommendedName>
        <fullName evidence="2">Peptidase S1 domain-containing protein</fullName>
    </recommendedName>
</protein>
<dbReference type="Pfam" id="PF00089">
    <property type="entry name" value="Trypsin"/>
    <property type="match status" value="1"/>
</dbReference>
<dbReference type="GO" id="GO:0006508">
    <property type="term" value="P:proteolysis"/>
    <property type="evidence" value="ECO:0007669"/>
    <property type="project" value="InterPro"/>
</dbReference>
<evidence type="ECO:0000313" key="3">
    <source>
        <dbReference type="EMBL" id="GBM30255.1"/>
    </source>
</evidence>
<dbReference type="EMBL" id="BGPR01000655">
    <property type="protein sequence ID" value="GBM30255.1"/>
    <property type="molecule type" value="Genomic_DNA"/>
</dbReference>
<keyword evidence="4" id="KW-1185">Reference proteome</keyword>
<evidence type="ECO:0000313" key="4">
    <source>
        <dbReference type="Proteomes" id="UP000499080"/>
    </source>
</evidence>
<dbReference type="SUPFAM" id="SSF50494">
    <property type="entry name" value="Trypsin-like serine proteases"/>
    <property type="match status" value="1"/>
</dbReference>
<dbReference type="InterPro" id="IPR001254">
    <property type="entry name" value="Trypsin_dom"/>
</dbReference>
<feature type="domain" description="Peptidase S1" evidence="2">
    <location>
        <begin position="1"/>
        <end position="274"/>
    </location>
</feature>
<sequence>MQRSFCYGGLCLDMEPYRKPDPGDIKIVLGAHGKYTKTPYDRVRYSARVISYPDLEGESILKYDKTHDITLIKLNAPVTFNKGVQPACLPKLGWTAEPGWHCYATGWGESREKALHYSSAIWAGHLTKQQIIRLHTIQRVILVKIAKSYRTYPTNALNAFLCVPLHIAANSLYIKFHVWYKRSSEFESIHETTNLVYNIKISNIPIDSKIIELPEPFVNPDSEVCIDGSGIDGNVGTAVCIFDKNNHLKSFSFKLSHYSSVFQAELAAINFEACWALEKGVKINIFKDNFSSPEVL</sequence>
<dbReference type="AlphaFoldDB" id="A0A4Y2EQP7"/>
<dbReference type="GO" id="GO:0004252">
    <property type="term" value="F:serine-type endopeptidase activity"/>
    <property type="evidence" value="ECO:0007669"/>
    <property type="project" value="InterPro"/>
</dbReference>
<dbReference type="Gene3D" id="2.40.10.10">
    <property type="entry name" value="Trypsin-like serine proteases"/>
    <property type="match status" value="1"/>
</dbReference>
<name>A0A4Y2EQP7_ARAVE</name>
<dbReference type="PROSITE" id="PS50240">
    <property type="entry name" value="TRYPSIN_DOM"/>
    <property type="match status" value="1"/>
</dbReference>
<proteinExistence type="predicted"/>
<dbReference type="OrthoDB" id="10061449at2759"/>
<keyword evidence="1" id="KW-1015">Disulfide bond</keyword>
<organism evidence="3 4">
    <name type="scientific">Araneus ventricosus</name>
    <name type="common">Orbweaver spider</name>
    <name type="synonym">Epeira ventricosa</name>
    <dbReference type="NCBI Taxonomy" id="182803"/>
    <lineage>
        <taxon>Eukaryota</taxon>
        <taxon>Metazoa</taxon>
        <taxon>Ecdysozoa</taxon>
        <taxon>Arthropoda</taxon>
        <taxon>Chelicerata</taxon>
        <taxon>Arachnida</taxon>
        <taxon>Araneae</taxon>
        <taxon>Araneomorphae</taxon>
        <taxon>Entelegynae</taxon>
        <taxon>Araneoidea</taxon>
        <taxon>Araneidae</taxon>
        <taxon>Araneus</taxon>
    </lineage>
</organism>